<dbReference type="InterPro" id="IPR036411">
    <property type="entry name" value="TorD-like_sf"/>
</dbReference>
<keyword evidence="2" id="KW-1185">Reference proteome</keyword>
<protein>
    <submittedName>
        <fullName evidence="1">Molecular chaperone TorD family protein</fullName>
    </submittedName>
</protein>
<dbReference type="Gene3D" id="1.10.3480.10">
    <property type="entry name" value="TorD-like"/>
    <property type="match status" value="1"/>
</dbReference>
<organism evidence="1 2">
    <name type="scientific">Streptomyces chiangmaiensis</name>
    <dbReference type="NCBI Taxonomy" id="766497"/>
    <lineage>
        <taxon>Bacteria</taxon>
        <taxon>Bacillati</taxon>
        <taxon>Actinomycetota</taxon>
        <taxon>Actinomycetes</taxon>
        <taxon>Kitasatosporales</taxon>
        <taxon>Streptomycetaceae</taxon>
        <taxon>Streptomyces</taxon>
    </lineage>
</organism>
<evidence type="ECO:0000313" key="2">
    <source>
        <dbReference type="Proteomes" id="UP001333996"/>
    </source>
</evidence>
<proteinExistence type="predicted"/>
<accession>A0ABU7FLQ9</accession>
<gene>
    <name evidence="1" type="ORF">VXC91_24495</name>
</gene>
<reference evidence="1" key="1">
    <citation type="submission" date="2024-01" db="EMBL/GenBank/DDBJ databases">
        <title>First draft genome sequence data of TA4-1, the type strain of Gram-positive actinobacterium Streptomyces chiangmaiensis.</title>
        <authorList>
            <person name="Yasawong M."/>
            <person name="Nantapong N."/>
        </authorList>
    </citation>
    <scope>NUCLEOTIDE SEQUENCE</scope>
    <source>
        <strain evidence="1">TA4-1</strain>
    </source>
</reference>
<evidence type="ECO:0000313" key="1">
    <source>
        <dbReference type="EMBL" id="MED7825060.1"/>
    </source>
</evidence>
<dbReference type="SUPFAM" id="SSF89155">
    <property type="entry name" value="TorD-like"/>
    <property type="match status" value="1"/>
</dbReference>
<dbReference type="Pfam" id="PF02613">
    <property type="entry name" value="Nitrate_red_del"/>
    <property type="match status" value="1"/>
</dbReference>
<dbReference type="Proteomes" id="UP001333996">
    <property type="component" value="Unassembled WGS sequence"/>
</dbReference>
<sequence length="117" mass="12932">MNPIPVAADHVKAYTGLLRLAVRLLSSEIDPLLYRQMIDADSRTRDDHRPLTDPALAERPQAEALEELAAEFCRLFIGPQPACPPYASAQHGEVKLGGRSARDIDDCAPRAQREVLM</sequence>
<name>A0ABU7FLQ9_9ACTN</name>
<comment type="caution">
    <text evidence="1">The sequence shown here is derived from an EMBL/GenBank/DDBJ whole genome shotgun (WGS) entry which is preliminary data.</text>
</comment>
<dbReference type="InterPro" id="IPR020945">
    <property type="entry name" value="DMSO/NO3_reduct_chaperone"/>
</dbReference>
<dbReference type="RefSeq" id="WP_329509483.1">
    <property type="nucleotide sequence ID" value="NZ_BAAAYZ010000024.1"/>
</dbReference>
<dbReference type="EMBL" id="JAYWVC010000093">
    <property type="protein sequence ID" value="MED7825060.1"/>
    <property type="molecule type" value="Genomic_DNA"/>
</dbReference>